<gene>
    <name evidence="3" type="ORF">S01H1_20470</name>
</gene>
<dbReference type="InterPro" id="IPR015797">
    <property type="entry name" value="NUDIX_hydrolase-like_dom_sf"/>
</dbReference>
<dbReference type="PROSITE" id="PS51462">
    <property type="entry name" value="NUDIX"/>
    <property type="match status" value="1"/>
</dbReference>
<proteinExistence type="predicted"/>
<dbReference type="PROSITE" id="PS00893">
    <property type="entry name" value="NUDIX_BOX"/>
    <property type="match status" value="1"/>
</dbReference>
<dbReference type="SUPFAM" id="SSF55811">
    <property type="entry name" value="Nudix"/>
    <property type="match status" value="1"/>
</dbReference>
<dbReference type="EMBL" id="BARS01011204">
    <property type="protein sequence ID" value="GAF99446.1"/>
    <property type="molecule type" value="Genomic_DNA"/>
</dbReference>
<protein>
    <recommendedName>
        <fullName evidence="2">Nudix hydrolase domain-containing protein</fullName>
    </recommendedName>
</protein>
<name>X0UJJ4_9ZZZZ</name>
<evidence type="ECO:0000256" key="1">
    <source>
        <dbReference type="ARBA" id="ARBA00022801"/>
    </source>
</evidence>
<dbReference type="InterPro" id="IPR020084">
    <property type="entry name" value="NUDIX_hydrolase_CS"/>
</dbReference>
<sequence>VWRLVKGGVIEGEADPEAMRREIAEEVGLRDVRVLEKINYYEFQYMDLRHLVSVYLVEADMNEDVTLQSGSEGETAILDHAWLSPEEALETLYWEDEKSSVRAAMGYLKK</sequence>
<dbReference type="Gene3D" id="3.90.79.10">
    <property type="entry name" value="Nucleoside Triphosphate Pyrophosphohydrolase"/>
    <property type="match status" value="1"/>
</dbReference>
<feature type="domain" description="Nudix hydrolase" evidence="2">
    <location>
        <begin position="1"/>
        <end position="105"/>
    </location>
</feature>
<dbReference type="GO" id="GO:0016787">
    <property type="term" value="F:hydrolase activity"/>
    <property type="evidence" value="ECO:0007669"/>
    <property type="project" value="UniProtKB-KW"/>
</dbReference>
<comment type="caution">
    <text evidence="3">The sequence shown here is derived from an EMBL/GenBank/DDBJ whole genome shotgun (WGS) entry which is preliminary data.</text>
</comment>
<organism evidence="3">
    <name type="scientific">marine sediment metagenome</name>
    <dbReference type="NCBI Taxonomy" id="412755"/>
    <lineage>
        <taxon>unclassified sequences</taxon>
        <taxon>metagenomes</taxon>
        <taxon>ecological metagenomes</taxon>
    </lineage>
</organism>
<keyword evidence="1" id="KW-0378">Hydrolase</keyword>
<reference evidence="3" key="1">
    <citation type="journal article" date="2014" name="Front. Microbiol.">
        <title>High frequency of phylogenetically diverse reductive dehalogenase-homologous genes in deep subseafloor sedimentary metagenomes.</title>
        <authorList>
            <person name="Kawai M."/>
            <person name="Futagami T."/>
            <person name="Toyoda A."/>
            <person name="Takaki Y."/>
            <person name="Nishi S."/>
            <person name="Hori S."/>
            <person name="Arai W."/>
            <person name="Tsubouchi T."/>
            <person name="Morono Y."/>
            <person name="Uchiyama I."/>
            <person name="Ito T."/>
            <person name="Fujiyama A."/>
            <person name="Inagaki F."/>
            <person name="Takami H."/>
        </authorList>
    </citation>
    <scope>NUCLEOTIDE SEQUENCE</scope>
    <source>
        <strain evidence="3">Expedition CK06-06</strain>
    </source>
</reference>
<dbReference type="InterPro" id="IPR000086">
    <property type="entry name" value="NUDIX_hydrolase_dom"/>
</dbReference>
<dbReference type="Pfam" id="PF00293">
    <property type="entry name" value="NUDIX"/>
    <property type="match status" value="1"/>
</dbReference>
<accession>X0UJJ4</accession>
<dbReference type="AlphaFoldDB" id="X0UJJ4"/>
<evidence type="ECO:0000313" key="3">
    <source>
        <dbReference type="EMBL" id="GAF99446.1"/>
    </source>
</evidence>
<feature type="non-terminal residue" evidence="3">
    <location>
        <position position="1"/>
    </location>
</feature>
<evidence type="ECO:0000259" key="2">
    <source>
        <dbReference type="PROSITE" id="PS51462"/>
    </source>
</evidence>